<evidence type="ECO:0000313" key="2">
    <source>
        <dbReference type="Proteomes" id="UP000600865"/>
    </source>
</evidence>
<organism evidence="1 2">
    <name type="scientific">Litorimonas cladophorae</name>
    <dbReference type="NCBI Taxonomy" id="1220491"/>
    <lineage>
        <taxon>Bacteria</taxon>
        <taxon>Pseudomonadati</taxon>
        <taxon>Pseudomonadota</taxon>
        <taxon>Alphaproteobacteria</taxon>
        <taxon>Maricaulales</taxon>
        <taxon>Robiginitomaculaceae</taxon>
    </lineage>
</organism>
<dbReference type="EMBL" id="BMYV01000001">
    <property type="protein sequence ID" value="GGX65575.1"/>
    <property type="molecule type" value="Genomic_DNA"/>
</dbReference>
<gene>
    <name evidence="1" type="ORF">GCM10011309_14790</name>
</gene>
<name>A0A918KJJ9_9PROT</name>
<evidence type="ECO:0000313" key="1">
    <source>
        <dbReference type="EMBL" id="GGX65575.1"/>
    </source>
</evidence>
<keyword evidence="2" id="KW-1185">Reference proteome</keyword>
<reference evidence="1 2" key="1">
    <citation type="journal article" date="2014" name="Int. J. Syst. Evol. Microbiol.">
        <title>Complete genome sequence of Corynebacterium casei LMG S-19264T (=DSM 44701T), isolated from a smear-ripened cheese.</title>
        <authorList>
            <consortium name="US DOE Joint Genome Institute (JGI-PGF)"/>
            <person name="Walter F."/>
            <person name="Albersmeier A."/>
            <person name="Kalinowski J."/>
            <person name="Ruckert C."/>
        </authorList>
    </citation>
    <scope>NUCLEOTIDE SEQUENCE [LARGE SCALE GENOMIC DNA]</scope>
    <source>
        <strain evidence="1 2">KCTC 23968</strain>
    </source>
</reference>
<dbReference type="AlphaFoldDB" id="A0A918KJJ9"/>
<sequence>MTETPFHTKHHSKPVENSRLSNIWDAAETYGRRSFDNYAQIRSVAETLRDLLCVWLNKGDEPCVYLVPPEGPFEAQNYQSGAFSVSGKGYLPLRPISFGLAVRISQDKDYMRLVIHCEKQGDQMKVSVGKERAMGLQLPLDESQLTPLFDRIYNHVLSFFKDSVDQYDEGDYGTSAIGFDIYRVTE</sequence>
<comment type="caution">
    <text evidence="1">The sequence shown here is derived from an EMBL/GenBank/DDBJ whole genome shotgun (WGS) entry which is preliminary data.</text>
</comment>
<proteinExistence type="predicted"/>
<protein>
    <submittedName>
        <fullName evidence="1">Uncharacterized protein</fullName>
    </submittedName>
</protein>
<dbReference type="Proteomes" id="UP000600865">
    <property type="component" value="Unassembled WGS sequence"/>
</dbReference>
<accession>A0A918KJJ9</accession>
<dbReference type="RefSeq" id="WP_189583437.1">
    <property type="nucleotide sequence ID" value="NZ_BMYV01000001.1"/>
</dbReference>